<protein>
    <submittedName>
        <fullName evidence="2">Uncharacterized protein</fullName>
    </submittedName>
</protein>
<feature type="transmembrane region" description="Helical" evidence="1">
    <location>
        <begin position="137"/>
        <end position="161"/>
    </location>
</feature>
<keyword evidence="1" id="KW-0472">Membrane</keyword>
<feature type="transmembrane region" description="Helical" evidence="1">
    <location>
        <begin position="44"/>
        <end position="68"/>
    </location>
</feature>
<feature type="transmembrane region" description="Helical" evidence="1">
    <location>
        <begin position="104"/>
        <end position="125"/>
    </location>
</feature>
<evidence type="ECO:0000256" key="1">
    <source>
        <dbReference type="SAM" id="Phobius"/>
    </source>
</evidence>
<organism evidence="2 3">
    <name type="scientific">Sinobacterium norvegicum</name>
    <dbReference type="NCBI Taxonomy" id="1641715"/>
    <lineage>
        <taxon>Bacteria</taxon>
        <taxon>Pseudomonadati</taxon>
        <taxon>Pseudomonadota</taxon>
        <taxon>Gammaproteobacteria</taxon>
        <taxon>Cellvibrionales</taxon>
        <taxon>Spongiibacteraceae</taxon>
        <taxon>Sinobacterium</taxon>
    </lineage>
</organism>
<evidence type="ECO:0000313" key="3">
    <source>
        <dbReference type="Proteomes" id="UP000838100"/>
    </source>
</evidence>
<sequence>MSHSVKSHITREVITNGVTNSFFNGVIAWMLLKEIETITLWQEHSIAIDMAATAAILLFILTVIIIPLNRSKLRKGKIIAAEWNPASRLHRILMRFPQKLWQQGLMFALCGIVLVAPISVLPFMLTGITEMTGSQYAIVKGVWAGLMAAIMVIPMIILALAPADNKPTLASA</sequence>
<proteinExistence type="predicted"/>
<reference evidence="2" key="1">
    <citation type="submission" date="2021-12" db="EMBL/GenBank/DDBJ databases">
        <authorList>
            <person name="Rodrigo-Torres L."/>
            <person name="Arahal R. D."/>
            <person name="Lucena T."/>
        </authorList>
    </citation>
    <scope>NUCLEOTIDE SEQUENCE</scope>
    <source>
        <strain evidence="2">CECT 8267</strain>
    </source>
</reference>
<accession>A0ABM9AF28</accession>
<feature type="transmembrane region" description="Helical" evidence="1">
    <location>
        <begin position="12"/>
        <end position="32"/>
    </location>
</feature>
<keyword evidence="3" id="KW-1185">Reference proteome</keyword>
<evidence type="ECO:0000313" key="2">
    <source>
        <dbReference type="EMBL" id="CAH0991331.1"/>
    </source>
</evidence>
<keyword evidence="1" id="KW-0812">Transmembrane</keyword>
<dbReference type="Proteomes" id="UP000838100">
    <property type="component" value="Unassembled WGS sequence"/>
</dbReference>
<dbReference type="RefSeq" id="WP_237443985.1">
    <property type="nucleotide sequence ID" value="NZ_CAKLPX010000001.1"/>
</dbReference>
<comment type="caution">
    <text evidence="2">The sequence shown here is derived from an EMBL/GenBank/DDBJ whole genome shotgun (WGS) entry which is preliminary data.</text>
</comment>
<keyword evidence="1" id="KW-1133">Transmembrane helix</keyword>
<dbReference type="EMBL" id="CAKLPX010000001">
    <property type="protein sequence ID" value="CAH0991331.1"/>
    <property type="molecule type" value="Genomic_DNA"/>
</dbReference>
<gene>
    <name evidence="2" type="ORF">SIN8267_01434</name>
</gene>
<name>A0ABM9AF28_9GAMM</name>